<accession>A0A2V1D1R6</accession>
<dbReference type="EMBL" id="KZ805745">
    <property type="protein sequence ID" value="PVH91972.1"/>
    <property type="molecule type" value="Genomic_DNA"/>
</dbReference>
<evidence type="ECO:0000256" key="1">
    <source>
        <dbReference type="ARBA" id="ARBA00006484"/>
    </source>
</evidence>
<keyword evidence="2" id="KW-0560">Oxidoreductase</keyword>
<gene>
    <name evidence="4" type="ORF">DM02DRAFT_466652</name>
</gene>
<dbReference type="PANTHER" id="PTHR43976">
    <property type="entry name" value="SHORT CHAIN DEHYDROGENASE"/>
    <property type="match status" value="1"/>
</dbReference>
<sequence length="208" mass="22243">MPRTILITGANRGFGRELARVFLASGDNVVATARDTTTLSFESTSTTNYLPLKLDVTAPSDIETALKAALVKFGRIDVVINNAAFGLIGPLETLSDNQVRDQFDVNFFPVVTITREAIRMMRTQGPSGGTVIQVSTIGAALAAPSVSIMSASKAAVETFTECVGNELKPEWGIRLVSLVMSAMDTEAHSKSMVFGDVSVEAYDHLNAR</sequence>
<dbReference type="PRINTS" id="PR00081">
    <property type="entry name" value="GDHRDH"/>
</dbReference>
<dbReference type="PANTHER" id="PTHR43976:SF16">
    <property type="entry name" value="SHORT-CHAIN DEHYDROGENASE_REDUCTASE FAMILY PROTEIN"/>
    <property type="match status" value="1"/>
</dbReference>
<dbReference type="AlphaFoldDB" id="A0A2V1D1R6"/>
<dbReference type="InterPro" id="IPR002347">
    <property type="entry name" value="SDR_fam"/>
</dbReference>
<feature type="non-terminal residue" evidence="4">
    <location>
        <position position="208"/>
    </location>
</feature>
<dbReference type="STRING" id="97972.A0A2V1D1R6"/>
<protein>
    <submittedName>
        <fullName evidence="4">NAD(P)-binding protein</fullName>
    </submittedName>
</protein>
<dbReference type="InterPro" id="IPR051911">
    <property type="entry name" value="SDR_oxidoreductase"/>
</dbReference>
<evidence type="ECO:0000313" key="5">
    <source>
        <dbReference type="Proteomes" id="UP000244855"/>
    </source>
</evidence>
<dbReference type="Pfam" id="PF00106">
    <property type="entry name" value="adh_short"/>
    <property type="match status" value="1"/>
</dbReference>
<evidence type="ECO:0000256" key="2">
    <source>
        <dbReference type="ARBA" id="ARBA00023002"/>
    </source>
</evidence>
<evidence type="ECO:0000256" key="3">
    <source>
        <dbReference type="RuleBase" id="RU000363"/>
    </source>
</evidence>
<dbReference type="SUPFAM" id="SSF51735">
    <property type="entry name" value="NAD(P)-binding Rossmann-fold domains"/>
    <property type="match status" value="1"/>
</dbReference>
<dbReference type="PRINTS" id="PR00080">
    <property type="entry name" value="SDRFAMILY"/>
</dbReference>
<dbReference type="Proteomes" id="UP000244855">
    <property type="component" value="Unassembled WGS sequence"/>
</dbReference>
<name>A0A2V1D1R6_9PLEO</name>
<keyword evidence="5" id="KW-1185">Reference proteome</keyword>
<dbReference type="Gene3D" id="3.40.50.720">
    <property type="entry name" value="NAD(P)-binding Rossmann-like Domain"/>
    <property type="match status" value="1"/>
</dbReference>
<dbReference type="GO" id="GO:0016491">
    <property type="term" value="F:oxidoreductase activity"/>
    <property type="evidence" value="ECO:0007669"/>
    <property type="project" value="UniProtKB-KW"/>
</dbReference>
<dbReference type="OrthoDB" id="1274115at2759"/>
<evidence type="ECO:0000313" key="4">
    <source>
        <dbReference type="EMBL" id="PVH91972.1"/>
    </source>
</evidence>
<organism evidence="4 5">
    <name type="scientific">Periconia macrospinosa</name>
    <dbReference type="NCBI Taxonomy" id="97972"/>
    <lineage>
        <taxon>Eukaryota</taxon>
        <taxon>Fungi</taxon>
        <taxon>Dikarya</taxon>
        <taxon>Ascomycota</taxon>
        <taxon>Pezizomycotina</taxon>
        <taxon>Dothideomycetes</taxon>
        <taxon>Pleosporomycetidae</taxon>
        <taxon>Pleosporales</taxon>
        <taxon>Massarineae</taxon>
        <taxon>Periconiaceae</taxon>
        <taxon>Periconia</taxon>
    </lineage>
</organism>
<comment type="similarity">
    <text evidence="1 3">Belongs to the short-chain dehydrogenases/reductases (SDR) family.</text>
</comment>
<proteinExistence type="inferred from homology"/>
<dbReference type="InterPro" id="IPR036291">
    <property type="entry name" value="NAD(P)-bd_dom_sf"/>
</dbReference>
<reference evidence="4 5" key="1">
    <citation type="journal article" date="2018" name="Sci. Rep.">
        <title>Comparative genomics provides insights into the lifestyle and reveals functional heterogeneity of dark septate endophytic fungi.</title>
        <authorList>
            <person name="Knapp D.G."/>
            <person name="Nemeth J.B."/>
            <person name="Barry K."/>
            <person name="Hainaut M."/>
            <person name="Henrissat B."/>
            <person name="Johnson J."/>
            <person name="Kuo A."/>
            <person name="Lim J.H.P."/>
            <person name="Lipzen A."/>
            <person name="Nolan M."/>
            <person name="Ohm R.A."/>
            <person name="Tamas L."/>
            <person name="Grigoriev I.V."/>
            <person name="Spatafora J.W."/>
            <person name="Nagy L.G."/>
            <person name="Kovacs G.M."/>
        </authorList>
    </citation>
    <scope>NUCLEOTIDE SEQUENCE [LARGE SCALE GENOMIC DNA]</scope>
    <source>
        <strain evidence="4 5">DSE2036</strain>
    </source>
</reference>